<keyword evidence="2" id="KW-0547">Nucleotide-binding</keyword>
<keyword evidence="3 5" id="KW-0067">ATP-binding</keyword>
<dbReference type="InterPro" id="IPR027417">
    <property type="entry name" value="P-loop_NTPase"/>
</dbReference>
<dbReference type="CDD" id="cd03219">
    <property type="entry name" value="ABC_Mj1267_LivG_branched"/>
    <property type="match status" value="1"/>
</dbReference>
<dbReference type="GO" id="GO:0016887">
    <property type="term" value="F:ATP hydrolysis activity"/>
    <property type="evidence" value="ECO:0007669"/>
    <property type="project" value="InterPro"/>
</dbReference>
<organism evidence="5">
    <name type="scientific">Streptomyces sp. R33</name>
    <dbReference type="NCBI Taxonomy" id="3238629"/>
    <lineage>
        <taxon>Bacteria</taxon>
        <taxon>Bacillati</taxon>
        <taxon>Actinomycetota</taxon>
        <taxon>Actinomycetes</taxon>
        <taxon>Kitasatosporales</taxon>
        <taxon>Streptomycetaceae</taxon>
        <taxon>Streptomyces</taxon>
    </lineage>
</organism>
<accession>A0AB39XW89</accession>
<dbReference type="PANTHER" id="PTHR45772:SF9">
    <property type="entry name" value="CONSERVED COMPONENT OF ABC TRANSPORTER FOR NATURAL AMINO ACIDS"/>
    <property type="match status" value="1"/>
</dbReference>
<dbReference type="InterPro" id="IPR051120">
    <property type="entry name" value="ABC_AA/LPS_Transport"/>
</dbReference>
<evidence type="ECO:0000259" key="4">
    <source>
        <dbReference type="PROSITE" id="PS50893"/>
    </source>
</evidence>
<dbReference type="GO" id="GO:0005524">
    <property type="term" value="F:ATP binding"/>
    <property type="evidence" value="ECO:0007669"/>
    <property type="project" value="UniProtKB-KW"/>
</dbReference>
<keyword evidence="1" id="KW-0813">Transport</keyword>
<feature type="domain" description="ABC transporter" evidence="4">
    <location>
        <begin position="11"/>
        <end position="252"/>
    </location>
</feature>
<dbReference type="EMBL" id="CP165727">
    <property type="protein sequence ID" value="XDV62134.1"/>
    <property type="molecule type" value="Genomic_DNA"/>
</dbReference>
<protein>
    <submittedName>
        <fullName evidence="5">ABC transporter ATP-binding protein</fullName>
    </submittedName>
</protein>
<dbReference type="AlphaFoldDB" id="A0AB39XW89"/>
<evidence type="ECO:0000256" key="3">
    <source>
        <dbReference type="ARBA" id="ARBA00022840"/>
    </source>
</evidence>
<dbReference type="GO" id="GO:0005886">
    <property type="term" value="C:plasma membrane"/>
    <property type="evidence" value="ECO:0007669"/>
    <property type="project" value="TreeGrafter"/>
</dbReference>
<dbReference type="PROSITE" id="PS50893">
    <property type="entry name" value="ABC_TRANSPORTER_2"/>
    <property type="match status" value="1"/>
</dbReference>
<dbReference type="SMART" id="SM00382">
    <property type="entry name" value="AAA"/>
    <property type="match status" value="1"/>
</dbReference>
<dbReference type="SUPFAM" id="SSF52540">
    <property type="entry name" value="P-loop containing nucleoside triphosphate hydrolases"/>
    <property type="match status" value="1"/>
</dbReference>
<dbReference type="InterPro" id="IPR003439">
    <property type="entry name" value="ABC_transporter-like_ATP-bd"/>
</dbReference>
<dbReference type="Pfam" id="PF00005">
    <property type="entry name" value="ABC_tran"/>
    <property type="match status" value="1"/>
</dbReference>
<evidence type="ECO:0000313" key="5">
    <source>
        <dbReference type="EMBL" id="XDV62134.1"/>
    </source>
</evidence>
<evidence type="ECO:0000256" key="1">
    <source>
        <dbReference type="ARBA" id="ARBA00022448"/>
    </source>
</evidence>
<dbReference type="PANTHER" id="PTHR45772">
    <property type="entry name" value="CONSERVED COMPONENT OF ABC TRANSPORTER FOR NATURAL AMINO ACIDS-RELATED"/>
    <property type="match status" value="1"/>
</dbReference>
<proteinExistence type="predicted"/>
<reference evidence="5" key="1">
    <citation type="submission" date="2024-08" db="EMBL/GenBank/DDBJ databases">
        <authorList>
            <person name="Yu S.T."/>
        </authorList>
    </citation>
    <scope>NUCLEOTIDE SEQUENCE</scope>
    <source>
        <strain evidence="5">R33</strain>
    </source>
</reference>
<dbReference type="RefSeq" id="WP_369776844.1">
    <property type="nucleotide sequence ID" value="NZ_CP165727.1"/>
</dbReference>
<dbReference type="InterPro" id="IPR032823">
    <property type="entry name" value="BCA_ABC_TP_C"/>
</dbReference>
<gene>
    <name evidence="5" type="ORF">AB5J51_03885</name>
</gene>
<dbReference type="InterPro" id="IPR003593">
    <property type="entry name" value="AAA+_ATPase"/>
</dbReference>
<dbReference type="Gene3D" id="3.40.50.300">
    <property type="entry name" value="P-loop containing nucleotide triphosphate hydrolases"/>
    <property type="match status" value="1"/>
</dbReference>
<sequence length="257" mass="27368">MTDHDHSHPLLELRKASRHFGSFRALDEVSLAVRAGARHAIIGPNGAGKSTLFGLISGTLPVTAGSILVDGKDVTRLPVHRRVGLGVAATFQHSSLFMRESVLENVMLAVLRRAGRGLGGWRKVGARPKELAQAHALLERVGLPARHEVAAAALSHGERRQLEVAVALATDPRLLLLDEPAAGMSPAETARLTDLIAALPGEVTVLLIEHDLDMVFELADTVTVMHLGRHVMTGSPDEVRASAEVQSAYLGTVEVSS</sequence>
<dbReference type="Pfam" id="PF12399">
    <property type="entry name" value="BCA_ABC_TP_C"/>
    <property type="match status" value="1"/>
</dbReference>
<name>A0AB39XW89_9ACTN</name>
<evidence type="ECO:0000256" key="2">
    <source>
        <dbReference type="ARBA" id="ARBA00022741"/>
    </source>
</evidence>